<keyword evidence="2" id="KW-0812">Transmembrane</keyword>
<keyword evidence="2" id="KW-0472">Membrane</keyword>
<reference evidence="4" key="1">
    <citation type="submission" date="2023-07" db="EMBL/GenBank/DDBJ databases">
        <authorList>
            <consortium name="AG Swart"/>
            <person name="Singh M."/>
            <person name="Singh A."/>
            <person name="Seah K."/>
            <person name="Emmerich C."/>
        </authorList>
    </citation>
    <scope>NUCLEOTIDE SEQUENCE</scope>
    <source>
        <strain evidence="4">DP1</strain>
    </source>
</reference>
<evidence type="ECO:0000256" key="2">
    <source>
        <dbReference type="SAM" id="Phobius"/>
    </source>
</evidence>
<keyword evidence="5" id="KW-1185">Reference proteome</keyword>
<feature type="transmembrane region" description="Helical" evidence="2">
    <location>
        <begin position="211"/>
        <end position="238"/>
    </location>
</feature>
<accession>A0AAD1UQG2</accession>
<feature type="transmembrane region" description="Helical" evidence="2">
    <location>
        <begin position="316"/>
        <end position="335"/>
    </location>
</feature>
<dbReference type="AlphaFoldDB" id="A0AAD1UQG2"/>
<dbReference type="EMBL" id="CAMPGE010010651">
    <property type="protein sequence ID" value="CAI2369499.1"/>
    <property type="molecule type" value="Genomic_DNA"/>
</dbReference>
<name>A0AAD1UQG2_EUPCR</name>
<dbReference type="PROSITE" id="PS50089">
    <property type="entry name" value="ZF_RING_2"/>
    <property type="match status" value="1"/>
</dbReference>
<keyword evidence="1" id="KW-0863">Zinc-finger</keyword>
<feature type="transmembrane region" description="Helical" evidence="2">
    <location>
        <begin position="123"/>
        <end position="140"/>
    </location>
</feature>
<evidence type="ECO:0000313" key="4">
    <source>
        <dbReference type="EMBL" id="CAI2369499.1"/>
    </source>
</evidence>
<protein>
    <recommendedName>
        <fullName evidence="3">RING-type domain-containing protein</fullName>
    </recommendedName>
</protein>
<feature type="transmembrane region" description="Helical" evidence="2">
    <location>
        <begin position="96"/>
        <end position="116"/>
    </location>
</feature>
<feature type="domain" description="RING-type" evidence="3">
    <location>
        <begin position="375"/>
        <end position="443"/>
    </location>
</feature>
<dbReference type="GO" id="GO:0008270">
    <property type="term" value="F:zinc ion binding"/>
    <property type="evidence" value="ECO:0007669"/>
    <property type="project" value="UniProtKB-KW"/>
</dbReference>
<feature type="transmembrane region" description="Helical" evidence="2">
    <location>
        <begin position="160"/>
        <end position="183"/>
    </location>
</feature>
<evidence type="ECO:0000259" key="3">
    <source>
        <dbReference type="PROSITE" id="PS50089"/>
    </source>
</evidence>
<evidence type="ECO:0000313" key="5">
    <source>
        <dbReference type="Proteomes" id="UP001295684"/>
    </source>
</evidence>
<evidence type="ECO:0000256" key="1">
    <source>
        <dbReference type="PROSITE-ProRule" id="PRU00175"/>
    </source>
</evidence>
<sequence>MDINRSRKLCVILLSIVLIIYVPAIEIAAVLRTQPELEFEQELELVSNKGIHNQKNWLNFNQEFTSGDSRKVVQNLTLLISDTGEDSGLSEIMFEIIYLPLSSIYFIAVICFFKNVSNFDRTWTFSWVGLLFFMVSYIEINRDFCYIFLKAIKLEMYTFVHFILLFMFSILSASSFFLLIYGINKRENNLKREIKKGTKKKMRCLKSLMKYGWLIILIKVAIILLIQGSCIVGSFFIIKYFSFLTSNIYIVIIQNLFWAKLLLYSLCSKVRLQDTRKGLCSIYDWIVKLCVSIHLTFSVNFIYIFKRNANSNLKKILLVVMMACIHCLLILSYMVHQTYFCGPYYPKKLRERFNTVCQLGPASSADLEDGLLTRCDLCAGSLREPSAEVLPERITLTDHISSQLLSSPPLSILSPCSHQFHPECFLKLALNEDSQLRRCSECNCKLYILFK</sequence>
<dbReference type="InterPro" id="IPR001841">
    <property type="entry name" value="Znf_RING"/>
</dbReference>
<feature type="transmembrane region" description="Helical" evidence="2">
    <location>
        <begin position="244"/>
        <end position="264"/>
    </location>
</feature>
<dbReference type="Proteomes" id="UP001295684">
    <property type="component" value="Unassembled WGS sequence"/>
</dbReference>
<keyword evidence="1" id="KW-0862">Zinc</keyword>
<proteinExistence type="predicted"/>
<keyword evidence="1" id="KW-0479">Metal-binding</keyword>
<comment type="caution">
    <text evidence="4">The sequence shown here is derived from an EMBL/GenBank/DDBJ whole genome shotgun (WGS) entry which is preliminary data.</text>
</comment>
<keyword evidence="2" id="KW-1133">Transmembrane helix</keyword>
<gene>
    <name evidence="4" type="ORF">ECRASSUSDP1_LOCUS10800</name>
</gene>
<organism evidence="4 5">
    <name type="scientific">Euplotes crassus</name>
    <dbReference type="NCBI Taxonomy" id="5936"/>
    <lineage>
        <taxon>Eukaryota</taxon>
        <taxon>Sar</taxon>
        <taxon>Alveolata</taxon>
        <taxon>Ciliophora</taxon>
        <taxon>Intramacronucleata</taxon>
        <taxon>Spirotrichea</taxon>
        <taxon>Hypotrichia</taxon>
        <taxon>Euplotida</taxon>
        <taxon>Euplotidae</taxon>
        <taxon>Moneuplotes</taxon>
    </lineage>
</organism>